<dbReference type="PRINTS" id="PR00344">
    <property type="entry name" value="BCTRLSENSOR"/>
</dbReference>
<dbReference type="SMART" id="SM00388">
    <property type="entry name" value="HisKA"/>
    <property type="match status" value="1"/>
</dbReference>
<dbReference type="PANTHER" id="PTHR43047">
    <property type="entry name" value="TWO-COMPONENT HISTIDINE PROTEIN KINASE"/>
    <property type="match status" value="1"/>
</dbReference>
<keyword evidence="12" id="KW-0547">Nucleotide-binding</keyword>
<dbReference type="CDD" id="cd00082">
    <property type="entry name" value="HisKA"/>
    <property type="match status" value="1"/>
</dbReference>
<evidence type="ECO:0000256" key="6">
    <source>
        <dbReference type="ARBA" id="ARBA00022777"/>
    </source>
</evidence>
<keyword evidence="6" id="KW-0418">Kinase</keyword>
<dbReference type="InterPro" id="IPR005467">
    <property type="entry name" value="His_kinase_dom"/>
</dbReference>
<dbReference type="Gene3D" id="1.10.287.130">
    <property type="match status" value="1"/>
</dbReference>
<evidence type="ECO:0000259" key="11">
    <source>
        <dbReference type="PROSITE" id="PS50113"/>
    </source>
</evidence>
<evidence type="ECO:0000256" key="7">
    <source>
        <dbReference type="ARBA" id="ARBA00023012"/>
    </source>
</evidence>
<reference evidence="12 13" key="1">
    <citation type="submission" date="2024-09" db="EMBL/GenBank/DDBJ databases">
        <authorList>
            <person name="Sun Q."/>
            <person name="Mori K."/>
        </authorList>
    </citation>
    <scope>NUCLEOTIDE SEQUENCE [LARGE SCALE GENOMIC DNA]</scope>
    <source>
        <strain evidence="12 13">JCM 9626</strain>
    </source>
</reference>
<dbReference type="Pfam" id="PF02518">
    <property type="entry name" value="HATPase_c"/>
    <property type="match status" value="1"/>
</dbReference>
<comment type="subcellular location">
    <subcellularLocation>
        <location evidence="2">Cell membrane</location>
    </subcellularLocation>
</comment>
<accession>A0ABV5K7D1</accession>
<keyword evidence="5" id="KW-0808">Transferase</keyword>
<dbReference type="PROSITE" id="PS50112">
    <property type="entry name" value="PAS"/>
    <property type="match status" value="1"/>
</dbReference>
<dbReference type="InterPro" id="IPR003594">
    <property type="entry name" value="HATPase_dom"/>
</dbReference>
<keyword evidence="13" id="KW-1185">Reference proteome</keyword>
<dbReference type="NCBIfam" id="TIGR00229">
    <property type="entry name" value="sensory_box"/>
    <property type="match status" value="1"/>
</dbReference>
<dbReference type="InterPro" id="IPR036097">
    <property type="entry name" value="HisK_dim/P_sf"/>
</dbReference>
<dbReference type="Pfam" id="PF13426">
    <property type="entry name" value="PAS_9"/>
    <property type="match status" value="1"/>
</dbReference>
<keyword evidence="12" id="KW-0067">ATP-binding</keyword>
<evidence type="ECO:0000256" key="5">
    <source>
        <dbReference type="ARBA" id="ARBA00022679"/>
    </source>
</evidence>
<sequence length="391" mass="42083">MTTDPHHEGADHPVGALELAQARLRSLSEFHPDGIFSLDLEGRFISVNSEALLLSGGYTAEELLGQPFLALLLEEDVPTVVGHFTRLLDRLPSTFDVRFRRADGTFGELEIIGLPVVVGDEVVEVVGIAEDITERRLLQRELRDARRAAESASTAKSAFLATMSHEIRTPLTSVLAAAELMGDTALTAHQHQLVTLMERSGERLLRLVNDILDFSRVEAGRAEITNAPFTLAELVDEAALVVRGTVDDKGLDLVCTVDRDLPRQLVGDRERIGQILTNLVDNAGKFTHEGGIEVRVAAAERAELPGDVTDDQVAVRFTVADTGIGLDAGQQAVIFEMFQQADSSITREYGGTGLGLAISRQLATLMGGVLGVASEPGRGSTFSFVLPLGLV</sequence>
<dbReference type="Proteomes" id="UP001589750">
    <property type="component" value="Unassembled WGS sequence"/>
</dbReference>
<dbReference type="InterPro" id="IPR004358">
    <property type="entry name" value="Sig_transdc_His_kin-like_C"/>
</dbReference>
<dbReference type="InterPro" id="IPR035965">
    <property type="entry name" value="PAS-like_dom_sf"/>
</dbReference>
<dbReference type="Pfam" id="PF00512">
    <property type="entry name" value="HisKA"/>
    <property type="match status" value="1"/>
</dbReference>
<evidence type="ECO:0000256" key="8">
    <source>
        <dbReference type="SAM" id="Coils"/>
    </source>
</evidence>
<dbReference type="InterPro" id="IPR036890">
    <property type="entry name" value="HATPase_C_sf"/>
</dbReference>
<keyword evidence="4" id="KW-0597">Phosphoprotein</keyword>
<dbReference type="Gene3D" id="3.30.450.20">
    <property type="entry name" value="PAS domain"/>
    <property type="match status" value="1"/>
</dbReference>
<dbReference type="SMART" id="SM00091">
    <property type="entry name" value="PAS"/>
    <property type="match status" value="1"/>
</dbReference>
<feature type="domain" description="PAS" evidence="10">
    <location>
        <begin position="20"/>
        <end position="91"/>
    </location>
</feature>
<name>A0ABV5K7D1_9ACTN</name>
<evidence type="ECO:0000259" key="9">
    <source>
        <dbReference type="PROSITE" id="PS50109"/>
    </source>
</evidence>
<dbReference type="CDD" id="cd00130">
    <property type="entry name" value="PAS"/>
    <property type="match status" value="1"/>
</dbReference>
<dbReference type="EC" id="2.7.13.3" evidence="3"/>
<comment type="catalytic activity">
    <reaction evidence="1">
        <text>ATP + protein L-histidine = ADP + protein N-phospho-L-histidine.</text>
        <dbReference type="EC" id="2.7.13.3"/>
    </reaction>
</comment>
<evidence type="ECO:0000256" key="2">
    <source>
        <dbReference type="ARBA" id="ARBA00004236"/>
    </source>
</evidence>
<protein>
    <recommendedName>
        <fullName evidence="3">histidine kinase</fullName>
        <ecNumber evidence="3">2.7.13.3</ecNumber>
    </recommendedName>
</protein>
<feature type="coiled-coil region" evidence="8">
    <location>
        <begin position="128"/>
        <end position="155"/>
    </location>
</feature>
<dbReference type="InterPro" id="IPR001610">
    <property type="entry name" value="PAC"/>
</dbReference>
<evidence type="ECO:0000256" key="4">
    <source>
        <dbReference type="ARBA" id="ARBA00022553"/>
    </source>
</evidence>
<dbReference type="CDD" id="cd16922">
    <property type="entry name" value="HATPase_EvgS-ArcB-TorS-like"/>
    <property type="match status" value="1"/>
</dbReference>
<dbReference type="InterPro" id="IPR003661">
    <property type="entry name" value="HisK_dim/P_dom"/>
</dbReference>
<dbReference type="EMBL" id="JBHMDG010000008">
    <property type="protein sequence ID" value="MFB9312661.1"/>
    <property type="molecule type" value="Genomic_DNA"/>
</dbReference>
<feature type="domain" description="PAC" evidence="11">
    <location>
        <begin position="93"/>
        <end position="144"/>
    </location>
</feature>
<dbReference type="SUPFAM" id="SSF55785">
    <property type="entry name" value="PYP-like sensor domain (PAS domain)"/>
    <property type="match status" value="1"/>
</dbReference>
<dbReference type="Gene3D" id="3.30.565.10">
    <property type="entry name" value="Histidine kinase-like ATPase, C-terminal domain"/>
    <property type="match status" value="1"/>
</dbReference>
<keyword evidence="7" id="KW-0902">Two-component regulatory system</keyword>
<evidence type="ECO:0000259" key="10">
    <source>
        <dbReference type="PROSITE" id="PS50112"/>
    </source>
</evidence>
<dbReference type="GO" id="GO:0005524">
    <property type="term" value="F:ATP binding"/>
    <property type="evidence" value="ECO:0007669"/>
    <property type="project" value="UniProtKB-KW"/>
</dbReference>
<evidence type="ECO:0000256" key="3">
    <source>
        <dbReference type="ARBA" id="ARBA00012438"/>
    </source>
</evidence>
<dbReference type="SMART" id="SM00387">
    <property type="entry name" value="HATPase_c"/>
    <property type="match status" value="1"/>
</dbReference>
<dbReference type="InterPro" id="IPR000700">
    <property type="entry name" value="PAS-assoc_C"/>
</dbReference>
<dbReference type="PROSITE" id="PS50113">
    <property type="entry name" value="PAC"/>
    <property type="match status" value="1"/>
</dbReference>
<dbReference type="SUPFAM" id="SSF55874">
    <property type="entry name" value="ATPase domain of HSP90 chaperone/DNA topoisomerase II/histidine kinase"/>
    <property type="match status" value="1"/>
</dbReference>
<keyword evidence="8" id="KW-0175">Coiled coil</keyword>
<dbReference type="SUPFAM" id="SSF47384">
    <property type="entry name" value="Homodimeric domain of signal transducing histidine kinase"/>
    <property type="match status" value="1"/>
</dbReference>
<evidence type="ECO:0000313" key="13">
    <source>
        <dbReference type="Proteomes" id="UP001589750"/>
    </source>
</evidence>
<dbReference type="PROSITE" id="PS50109">
    <property type="entry name" value="HIS_KIN"/>
    <property type="match status" value="1"/>
</dbReference>
<evidence type="ECO:0000256" key="1">
    <source>
        <dbReference type="ARBA" id="ARBA00000085"/>
    </source>
</evidence>
<comment type="caution">
    <text evidence="12">The sequence shown here is derived from an EMBL/GenBank/DDBJ whole genome shotgun (WGS) entry which is preliminary data.</text>
</comment>
<dbReference type="SMART" id="SM00086">
    <property type="entry name" value="PAC"/>
    <property type="match status" value="1"/>
</dbReference>
<dbReference type="InterPro" id="IPR000014">
    <property type="entry name" value="PAS"/>
</dbReference>
<dbReference type="PANTHER" id="PTHR43047:SF64">
    <property type="entry name" value="HISTIDINE KINASE CONTAINING CHEY-HOMOLOGOUS RECEIVER DOMAIN AND PAS DOMAIN-RELATED"/>
    <property type="match status" value="1"/>
</dbReference>
<organism evidence="12 13">
    <name type="scientific">Nocardioides plantarum</name>
    <dbReference type="NCBI Taxonomy" id="29299"/>
    <lineage>
        <taxon>Bacteria</taxon>
        <taxon>Bacillati</taxon>
        <taxon>Actinomycetota</taxon>
        <taxon>Actinomycetes</taxon>
        <taxon>Propionibacteriales</taxon>
        <taxon>Nocardioidaceae</taxon>
        <taxon>Nocardioides</taxon>
    </lineage>
</organism>
<feature type="domain" description="Histidine kinase" evidence="9">
    <location>
        <begin position="162"/>
        <end position="390"/>
    </location>
</feature>
<evidence type="ECO:0000313" key="12">
    <source>
        <dbReference type="EMBL" id="MFB9312661.1"/>
    </source>
</evidence>
<gene>
    <name evidence="12" type="ORF">ACFFRI_06355</name>
</gene>
<proteinExistence type="predicted"/>
<dbReference type="RefSeq" id="WP_140008167.1">
    <property type="nucleotide sequence ID" value="NZ_JBHMDG010000008.1"/>
</dbReference>